<proteinExistence type="predicted"/>
<reference evidence="3" key="1">
    <citation type="submission" date="2018-03" db="EMBL/GenBank/DDBJ databases">
        <title>Gramella fulva sp. nov., isolated from a dry surface of tidal flat.</title>
        <authorList>
            <person name="Hwang S.H."/>
            <person name="Hwang W.M."/>
            <person name="Kang K."/>
            <person name="Ahn T.-Y."/>
        </authorList>
    </citation>
    <scope>NUCLEOTIDE SEQUENCE [LARGE SCALE GENOMIC DNA]</scope>
    <source>
        <strain evidence="3">SH35</strain>
    </source>
</reference>
<dbReference type="Proteomes" id="UP000241507">
    <property type="component" value="Chromosome"/>
</dbReference>
<feature type="transmembrane region" description="Helical" evidence="1">
    <location>
        <begin position="244"/>
        <end position="267"/>
    </location>
</feature>
<name>A0A2R3Z587_9FLAO</name>
<dbReference type="RefSeq" id="WP_107012208.1">
    <property type="nucleotide sequence ID" value="NZ_CP028136.1"/>
</dbReference>
<dbReference type="OrthoDB" id="5290767at2"/>
<evidence type="ECO:0000313" key="2">
    <source>
        <dbReference type="EMBL" id="AVR45430.1"/>
    </source>
</evidence>
<dbReference type="InterPro" id="IPR001646">
    <property type="entry name" value="5peptide_repeat"/>
</dbReference>
<feature type="transmembrane region" description="Helical" evidence="1">
    <location>
        <begin position="200"/>
        <end position="224"/>
    </location>
</feature>
<dbReference type="Gene3D" id="2.160.20.80">
    <property type="entry name" value="E3 ubiquitin-protein ligase SopA"/>
    <property type="match status" value="1"/>
</dbReference>
<dbReference type="AlphaFoldDB" id="A0A2R3Z587"/>
<protein>
    <recommendedName>
        <fullName evidence="4">Pentapeptide repeat-containing protein</fullName>
    </recommendedName>
</protein>
<evidence type="ECO:0000256" key="1">
    <source>
        <dbReference type="SAM" id="Phobius"/>
    </source>
</evidence>
<keyword evidence="1" id="KW-1133">Transmembrane helix</keyword>
<evidence type="ECO:0008006" key="4">
    <source>
        <dbReference type="Google" id="ProtNLM"/>
    </source>
</evidence>
<keyword evidence="1" id="KW-0472">Membrane</keyword>
<organism evidence="2 3">
    <name type="scientific">Christiangramia fulva</name>
    <dbReference type="NCBI Taxonomy" id="2126553"/>
    <lineage>
        <taxon>Bacteria</taxon>
        <taxon>Pseudomonadati</taxon>
        <taxon>Bacteroidota</taxon>
        <taxon>Flavobacteriia</taxon>
        <taxon>Flavobacteriales</taxon>
        <taxon>Flavobacteriaceae</taxon>
        <taxon>Christiangramia</taxon>
    </lineage>
</organism>
<evidence type="ECO:0000313" key="3">
    <source>
        <dbReference type="Proteomes" id="UP000241507"/>
    </source>
</evidence>
<accession>A0A2R3Z587</accession>
<dbReference type="EMBL" id="CP028136">
    <property type="protein sequence ID" value="AVR45430.1"/>
    <property type="molecule type" value="Genomic_DNA"/>
</dbReference>
<dbReference type="Pfam" id="PF00805">
    <property type="entry name" value="Pentapeptide"/>
    <property type="match status" value="1"/>
</dbReference>
<keyword evidence="1" id="KW-0812">Transmembrane</keyword>
<gene>
    <name evidence="2" type="ORF">C7S20_09190</name>
</gene>
<sequence>MSVIDSGRTRLEDKIFDSDLENESFHNYLFVRIGSKKQKFVGVDFSHTYFEHCYFRNIIFEDCNFNGCKFINCNFTQSTFPGSKFEYAIFEKTLIEDEILSNNCPSYDNLIQKFARSLRLNYQSLGEAVSANKAIKIELKATKNHLYDAWNSNKTYYRTKYGNWKSWERWEMFFKWLNFKIHEFVWGNGENVRKLILTGIYLWIVCTLIHTFCFKNSSLIISYWESFKEVPSIIWGVRKPDYYSANYLTFLTILRFLGFALFTSIIIKRFNRR</sequence>
<keyword evidence="3" id="KW-1185">Reference proteome</keyword>
<dbReference type="SUPFAM" id="SSF141571">
    <property type="entry name" value="Pentapeptide repeat-like"/>
    <property type="match status" value="1"/>
</dbReference>
<dbReference type="KEGG" id="grs:C7S20_09190"/>